<reference evidence="2" key="1">
    <citation type="journal article" date="2013" name="Mol. Plant Microbe Interact.">
        <title>Global aspects of pacC regulation of pathogenicity genes in Colletotrichum gloeosporioides as revealed by transcriptome analysis.</title>
        <authorList>
            <person name="Alkan N."/>
            <person name="Meng X."/>
            <person name="Friedlander G."/>
            <person name="Reuveni E."/>
            <person name="Sukno S."/>
            <person name="Sherman A."/>
            <person name="Thon M."/>
            <person name="Fluhr R."/>
            <person name="Prusky D."/>
        </authorList>
    </citation>
    <scope>NUCLEOTIDE SEQUENCE [LARGE SCALE GENOMIC DNA]</scope>
    <source>
        <strain evidence="2">Cg-14</strain>
    </source>
</reference>
<name>T0JKW5_COLGC</name>
<dbReference type="Proteomes" id="UP000015530">
    <property type="component" value="Unassembled WGS sequence"/>
</dbReference>
<sequence>MNSTPIWIRLCIE</sequence>
<comment type="caution">
    <text evidence="1">The sequence shown here is derived from an EMBL/GenBank/DDBJ whole genome shotgun (WGS) entry which is preliminary data.</text>
</comment>
<evidence type="ECO:0000313" key="1">
    <source>
        <dbReference type="EMBL" id="EQB43812.1"/>
    </source>
</evidence>
<gene>
    <name evidence="1" type="ORF">CGLO_17493</name>
</gene>
<dbReference type="HOGENOM" id="CLU_3435962_0_0_1"/>
<accession>T0JKW5</accession>
<organism evidence="1 2">
    <name type="scientific">Colletotrichum gloeosporioides (strain Cg-14)</name>
    <name type="common">Anthracnose fungus</name>
    <name type="synonym">Glomerella cingulata</name>
    <dbReference type="NCBI Taxonomy" id="1237896"/>
    <lineage>
        <taxon>Eukaryota</taxon>
        <taxon>Fungi</taxon>
        <taxon>Dikarya</taxon>
        <taxon>Ascomycota</taxon>
        <taxon>Pezizomycotina</taxon>
        <taxon>Sordariomycetes</taxon>
        <taxon>Hypocreomycetidae</taxon>
        <taxon>Glomerellales</taxon>
        <taxon>Glomerellaceae</taxon>
        <taxon>Colletotrichum</taxon>
        <taxon>Colletotrichum gloeosporioides species complex</taxon>
    </lineage>
</organism>
<evidence type="ECO:0000313" key="2">
    <source>
        <dbReference type="Proteomes" id="UP000015530"/>
    </source>
</evidence>
<protein>
    <submittedName>
        <fullName evidence="1">Uncharacterized protein</fullName>
    </submittedName>
</protein>
<proteinExistence type="predicted"/>
<dbReference type="EMBL" id="AMYD01004164">
    <property type="protein sequence ID" value="EQB43812.1"/>
    <property type="molecule type" value="Genomic_DNA"/>
</dbReference>